<reference evidence="1 2" key="1">
    <citation type="submission" date="2020-10" db="EMBL/GenBank/DDBJ databases">
        <authorList>
            <person name="Sedaghatjoo S."/>
        </authorList>
    </citation>
    <scope>NUCLEOTIDE SEQUENCE [LARGE SCALE GENOMIC DNA]</scope>
    <source>
        <strain evidence="1 2">LLFL</strain>
    </source>
</reference>
<sequence>MVSADQKDWKDRLTAAEFAMNSQTNQTTGFSPFEMLYGFNPVMVPNPASSSKISPFKGVRQYHEKIKLNMMAAHDSIIASRTRQTTQANKRR</sequence>
<evidence type="ECO:0000313" key="1">
    <source>
        <dbReference type="EMBL" id="CAD6957215.1"/>
    </source>
</evidence>
<keyword evidence="2" id="KW-1185">Reference proteome</keyword>
<dbReference type="EMBL" id="CAJHJF010006549">
    <property type="protein sequence ID" value="CAD6957215.1"/>
    <property type="molecule type" value="Genomic_DNA"/>
</dbReference>
<protein>
    <submittedName>
        <fullName evidence="1">Uncharacterized protein</fullName>
    </submittedName>
</protein>
<accession>A0A9N8QL26</accession>
<dbReference type="Proteomes" id="UP000836404">
    <property type="component" value="Unassembled WGS sequence"/>
</dbReference>
<comment type="caution">
    <text evidence="1">The sequence shown here is derived from an EMBL/GenBank/DDBJ whole genome shotgun (WGS) entry which is preliminary data.</text>
</comment>
<dbReference type="InterPro" id="IPR036397">
    <property type="entry name" value="RNaseH_sf"/>
</dbReference>
<dbReference type="GO" id="GO:0003676">
    <property type="term" value="F:nucleic acid binding"/>
    <property type="evidence" value="ECO:0007669"/>
    <property type="project" value="InterPro"/>
</dbReference>
<evidence type="ECO:0000313" key="2">
    <source>
        <dbReference type="Proteomes" id="UP000836404"/>
    </source>
</evidence>
<feature type="non-terminal residue" evidence="1">
    <location>
        <position position="92"/>
    </location>
</feature>
<gene>
    <name evidence="1" type="ORF">JKILLFL_G9326</name>
</gene>
<name>A0A9N8QL26_9BASI</name>
<organism evidence="1 2">
    <name type="scientific">Tilletia laevis</name>
    <dbReference type="NCBI Taxonomy" id="157183"/>
    <lineage>
        <taxon>Eukaryota</taxon>
        <taxon>Fungi</taxon>
        <taxon>Dikarya</taxon>
        <taxon>Basidiomycota</taxon>
        <taxon>Ustilaginomycotina</taxon>
        <taxon>Exobasidiomycetes</taxon>
        <taxon>Tilletiales</taxon>
        <taxon>Tilletiaceae</taxon>
        <taxon>Tilletia</taxon>
    </lineage>
</organism>
<dbReference type="Gene3D" id="3.30.420.10">
    <property type="entry name" value="Ribonuclease H-like superfamily/Ribonuclease H"/>
    <property type="match status" value="1"/>
</dbReference>
<dbReference type="AlphaFoldDB" id="A0A9N8QL26"/>
<proteinExistence type="predicted"/>